<sequence length="170" mass="18260">MTQTTLRRDALLAALVSALPIGFVKSAAASPLDPSQTIIRKPGELQWKSNPAFPERSVDNCLLAGDPTKAGLYYTLIRWWPGFMSAPHHYGTDRYCVVVSGTWWCNSGADFDPAACVPVAAGSFVHRVAGTPHYDGVIRGHPEPAVIAICGIGPVNLAVVDPSRPLVRRV</sequence>
<evidence type="ECO:0000313" key="3">
    <source>
        <dbReference type="Proteomes" id="UP000239724"/>
    </source>
</evidence>
<dbReference type="AlphaFoldDB" id="A0A2S6MY87"/>
<evidence type="ECO:0000256" key="1">
    <source>
        <dbReference type="SAM" id="SignalP"/>
    </source>
</evidence>
<accession>A0A2S6MY87</accession>
<dbReference type="Gene3D" id="2.60.120.10">
    <property type="entry name" value="Jelly Rolls"/>
    <property type="match status" value="1"/>
</dbReference>
<dbReference type="EMBL" id="NHRY01000260">
    <property type="protein sequence ID" value="PPQ27320.1"/>
    <property type="molecule type" value="Genomic_DNA"/>
</dbReference>
<comment type="caution">
    <text evidence="2">The sequence shown here is derived from an EMBL/GenBank/DDBJ whole genome shotgun (WGS) entry which is preliminary data.</text>
</comment>
<feature type="chain" id="PRO_5015646598" description="Cupin" evidence="1">
    <location>
        <begin position="30"/>
        <end position="170"/>
    </location>
</feature>
<dbReference type="Proteomes" id="UP000239724">
    <property type="component" value="Unassembled WGS sequence"/>
</dbReference>
<dbReference type="CDD" id="cd06989">
    <property type="entry name" value="cupin_DRT102"/>
    <property type="match status" value="1"/>
</dbReference>
<organism evidence="2 3">
    <name type="scientific">Rhodopila globiformis</name>
    <name type="common">Rhodopseudomonas globiformis</name>
    <dbReference type="NCBI Taxonomy" id="1071"/>
    <lineage>
        <taxon>Bacteria</taxon>
        <taxon>Pseudomonadati</taxon>
        <taxon>Pseudomonadota</taxon>
        <taxon>Alphaproteobacteria</taxon>
        <taxon>Acetobacterales</taxon>
        <taxon>Acetobacteraceae</taxon>
        <taxon>Rhodopila</taxon>
    </lineage>
</organism>
<dbReference type="OrthoDB" id="1433532at2"/>
<keyword evidence="1" id="KW-0732">Signal</keyword>
<dbReference type="InterPro" id="IPR011051">
    <property type="entry name" value="RmlC_Cupin_sf"/>
</dbReference>
<reference evidence="2 3" key="1">
    <citation type="journal article" date="2018" name="Arch. Microbiol.">
        <title>New insights into the metabolic potential of the phototrophic purple bacterium Rhodopila globiformis DSM 161(T) from its draft genome sequence and evidence for a vanadium-dependent nitrogenase.</title>
        <authorList>
            <person name="Imhoff J.F."/>
            <person name="Rahn T."/>
            <person name="Kunzel S."/>
            <person name="Neulinger S.C."/>
        </authorList>
    </citation>
    <scope>NUCLEOTIDE SEQUENCE [LARGE SCALE GENOMIC DNA]</scope>
    <source>
        <strain evidence="2 3">DSM 161</strain>
    </source>
</reference>
<dbReference type="InterPro" id="IPR014710">
    <property type="entry name" value="RmlC-like_jellyroll"/>
</dbReference>
<gene>
    <name evidence="2" type="ORF">CCS01_27625</name>
</gene>
<keyword evidence="3" id="KW-1185">Reference proteome</keyword>
<feature type="signal peptide" evidence="1">
    <location>
        <begin position="1"/>
        <end position="29"/>
    </location>
</feature>
<proteinExistence type="predicted"/>
<evidence type="ECO:0000313" key="2">
    <source>
        <dbReference type="EMBL" id="PPQ27320.1"/>
    </source>
</evidence>
<dbReference type="SUPFAM" id="SSF51182">
    <property type="entry name" value="RmlC-like cupins"/>
    <property type="match status" value="1"/>
</dbReference>
<name>A0A2S6MY87_RHOGL</name>
<evidence type="ECO:0008006" key="4">
    <source>
        <dbReference type="Google" id="ProtNLM"/>
    </source>
</evidence>
<protein>
    <recommendedName>
        <fullName evidence="4">Cupin</fullName>
    </recommendedName>
</protein>